<dbReference type="CDD" id="cd00371">
    <property type="entry name" value="HMA"/>
    <property type="match status" value="1"/>
</dbReference>
<evidence type="ECO:0000256" key="5">
    <source>
        <dbReference type="ARBA" id="ARBA00024045"/>
    </source>
</evidence>
<dbReference type="GO" id="GO:0046872">
    <property type="term" value="F:metal ion binding"/>
    <property type="evidence" value="ECO:0007669"/>
    <property type="project" value="UniProtKB-KW"/>
</dbReference>
<dbReference type="PROSITE" id="PS50846">
    <property type="entry name" value="HMA_2"/>
    <property type="match status" value="1"/>
</dbReference>
<dbReference type="OrthoDB" id="689350at2759"/>
<dbReference type="KEGG" id="sind:105178341"/>
<dbReference type="InParanoid" id="A0A6I9UFG1"/>
<evidence type="ECO:0000256" key="4">
    <source>
        <dbReference type="ARBA" id="ARBA00023289"/>
    </source>
</evidence>
<dbReference type="GeneID" id="105178341"/>
<sequence>MWKMSQQQQQEENSFEFVKMKTFVLKVHIHCEGCMQKVKKSLLKVQGVYEVKIDAEENKVTVSGNIDSTILIRKLVKSGKHAELWSPRQSNSWLKDETQLNQKQSLIDSLDSGEFKPLPANPEDEEVDKWALERFLNNNHIAKMQMDGEFLGWKEEIINGMSSRDGRMESTMNFPSYATPGGFEGVKNLSAGLPAYGYLYQHPAMMNTGPWYSHPYHPMMYMNMPDLHPTSSMENDYMHQPLRKMHAFNLLPSIG</sequence>
<dbReference type="Gene3D" id="3.30.70.100">
    <property type="match status" value="1"/>
</dbReference>
<comment type="similarity">
    <text evidence="5">Belongs to the HIPP family.</text>
</comment>
<dbReference type="GO" id="GO:0016020">
    <property type="term" value="C:membrane"/>
    <property type="evidence" value="ECO:0007669"/>
    <property type="project" value="UniProtKB-SubCell"/>
</dbReference>
<gene>
    <name evidence="8" type="primary">LOC105178341</name>
</gene>
<comment type="subcellular location">
    <subcellularLocation>
        <location evidence="1">Membrane</location>
        <topology evidence="1">Peripheral membrane protein</topology>
    </subcellularLocation>
</comment>
<dbReference type="PANTHER" id="PTHR45868:SF74">
    <property type="entry name" value="HEAVY METAL-ASSOCIATED ISOPRENYLATED PLANT PROTEIN 33"/>
    <property type="match status" value="1"/>
</dbReference>
<dbReference type="Pfam" id="PF00403">
    <property type="entry name" value="HMA"/>
    <property type="match status" value="1"/>
</dbReference>
<dbReference type="FunFam" id="3.30.70.100:FF:000008">
    <property type="entry name" value="Copper transport protein ATOX1"/>
    <property type="match status" value="1"/>
</dbReference>
<keyword evidence="3" id="KW-0479">Metal-binding</keyword>
<evidence type="ECO:0000256" key="2">
    <source>
        <dbReference type="ARBA" id="ARBA00022481"/>
    </source>
</evidence>
<name>A0A6I9UFG1_SESIN</name>
<accession>A0A6I9UFG1</accession>
<dbReference type="Proteomes" id="UP000504604">
    <property type="component" value="Linkage group LG15"/>
</dbReference>
<dbReference type="InterPro" id="IPR006121">
    <property type="entry name" value="HMA_dom"/>
</dbReference>
<protein>
    <submittedName>
        <fullName evidence="8">Uncharacterized protein LOC105178341</fullName>
    </submittedName>
</protein>
<evidence type="ECO:0000256" key="1">
    <source>
        <dbReference type="ARBA" id="ARBA00004170"/>
    </source>
</evidence>
<evidence type="ECO:0000313" key="7">
    <source>
        <dbReference type="Proteomes" id="UP000504604"/>
    </source>
</evidence>
<dbReference type="RefSeq" id="XP_011100110.2">
    <property type="nucleotide sequence ID" value="XM_011101808.2"/>
</dbReference>
<dbReference type="AlphaFoldDB" id="A0A6I9UFG1"/>
<feature type="domain" description="HMA" evidence="6">
    <location>
        <begin position="20"/>
        <end position="87"/>
    </location>
</feature>
<dbReference type="InterPro" id="IPR036163">
    <property type="entry name" value="HMA_dom_sf"/>
</dbReference>
<evidence type="ECO:0000259" key="6">
    <source>
        <dbReference type="PROSITE" id="PS50846"/>
    </source>
</evidence>
<keyword evidence="7" id="KW-1185">Reference proteome</keyword>
<evidence type="ECO:0000256" key="3">
    <source>
        <dbReference type="ARBA" id="ARBA00022723"/>
    </source>
</evidence>
<reference evidence="8" key="1">
    <citation type="submission" date="2025-08" db="UniProtKB">
        <authorList>
            <consortium name="RefSeq"/>
        </authorList>
    </citation>
    <scope>IDENTIFICATION</scope>
</reference>
<proteinExistence type="inferred from homology"/>
<keyword evidence="4" id="KW-0636">Prenylation</keyword>
<dbReference type="GO" id="GO:0009626">
    <property type="term" value="P:plant-type hypersensitive response"/>
    <property type="evidence" value="ECO:0007669"/>
    <property type="project" value="UniProtKB-KW"/>
</dbReference>
<keyword evidence="2" id="KW-0488">Methylation</keyword>
<keyword evidence="4" id="KW-0449">Lipoprotein</keyword>
<dbReference type="SUPFAM" id="SSF55008">
    <property type="entry name" value="HMA, heavy metal-associated domain"/>
    <property type="match status" value="1"/>
</dbReference>
<dbReference type="PANTHER" id="PTHR45868">
    <property type="entry name" value="HEAVY METAL-ASSOCIATED ISOPRENYLATED PLANT PROTEIN 33-RELATED"/>
    <property type="match status" value="1"/>
</dbReference>
<evidence type="ECO:0000313" key="8">
    <source>
        <dbReference type="RefSeq" id="XP_011100110.2"/>
    </source>
</evidence>
<organism evidence="7 8">
    <name type="scientific">Sesamum indicum</name>
    <name type="common">Oriental sesame</name>
    <name type="synonym">Sesamum orientale</name>
    <dbReference type="NCBI Taxonomy" id="4182"/>
    <lineage>
        <taxon>Eukaryota</taxon>
        <taxon>Viridiplantae</taxon>
        <taxon>Streptophyta</taxon>
        <taxon>Embryophyta</taxon>
        <taxon>Tracheophyta</taxon>
        <taxon>Spermatophyta</taxon>
        <taxon>Magnoliopsida</taxon>
        <taxon>eudicotyledons</taxon>
        <taxon>Gunneridae</taxon>
        <taxon>Pentapetalae</taxon>
        <taxon>asterids</taxon>
        <taxon>lamiids</taxon>
        <taxon>Lamiales</taxon>
        <taxon>Pedaliaceae</taxon>
        <taxon>Sesamum</taxon>
    </lineage>
</organism>